<accession>A0A193SM45</accession>
<gene>
    <name evidence="1" type="ORF">PL963_00416</name>
</gene>
<name>A0A193SM45_9PSED</name>
<evidence type="ECO:0000313" key="1">
    <source>
        <dbReference type="EMBL" id="SOS14730.1"/>
    </source>
</evidence>
<dbReference type="EMBL" id="LT963395">
    <property type="protein sequence ID" value="SOS14730.1"/>
    <property type="molecule type" value="Genomic_DNA"/>
</dbReference>
<protein>
    <submittedName>
        <fullName evidence="1">Uncharacterized protein</fullName>
    </submittedName>
</protein>
<proteinExistence type="predicted"/>
<sequence length="42" mass="4566">MNTHAAPARSISKGSIIEALISDASFTENSHDQTPFSIHNIR</sequence>
<dbReference type="AlphaFoldDB" id="A0A193SM45"/>
<dbReference type="Proteomes" id="UP000239025">
    <property type="component" value="Chromosome 1"/>
</dbReference>
<evidence type="ECO:0000313" key="2">
    <source>
        <dbReference type="Proteomes" id="UP000239025"/>
    </source>
</evidence>
<dbReference type="RefSeq" id="WP_003346012.1">
    <property type="nucleotide sequence ID" value="NZ_LT222319.1"/>
</dbReference>
<keyword evidence="2" id="KW-1185">Reference proteome</keyword>
<organism evidence="1 2">
    <name type="scientific">Pseudomonas cerasi</name>
    <dbReference type="NCBI Taxonomy" id="1583341"/>
    <lineage>
        <taxon>Bacteria</taxon>
        <taxon>Pseudomonadati</taxon>
        <taxon>Pseudomonadota</taxon>
        <taxon>Gammaproteobacteria</taxon>
        <taxon>Pseudomonadales</taxon>
        <taxon>Pseudomonadaceae</taxon>
        <taxon>Pseudomonas</taxon>
    </lineage>
</organism>
<reference evidence="2" key="1">
    <citation type="submission" date="2017-11" db="EMBL/GenBank/DDBJ databases">
        <authorList>
            <person name="Blom J."/>
        </authorList>
    </citation>
    <scope>NUCLEOTIDE SEQUENCE [LARGE SCALE GENOMIC DNA]</scope>
</reference>